<dbReference type="Proteomes" id="UP000294412">
    <property type="component" value="Chromosome"/>
</dbReference>
<comment type="subunit">
    <text evidence="4">Part of the Bam complex, which is composed of the outer membrane protein BamA, and four lipoproteins BamB, BamC, BamD and BamE.</text>
</comment>
<comment type="similarity">
    <text evidence="4">Belongs to the BamB family.</text>
</comment>
<dbReference type="InterPro" id="IPR011047">
    <property type="entry name" value="Quinoprotein_ADH-like_sf"/>
</dbReference>
<proteinExistence type="inferred from homology"/>
<keyword evidence="2 4" id="KW-0472">Membrane</keyword>
<evidence type="ECO:0000256" key="2">
    <source>
        <dbReference type="ARBA" id="ARBA00023136"/>
    </source>
</evidence>
<dbReference type="InterPro" id="IPR017687">
    <property type="entry name" value="BamB"/>
</dbReference>
<reference evidence="6 7" key="1">
    <citation type="submission" date="2019-02" db="EMBL/GenBank/DDBJ databases">
        <authorList>
            <person name="Manzano-Marin A."/>
            <person name="Manzano-Marin A."/>
        </authorList>
    </citation>
    <scope>NUCLEOTIDE SEQUENCE [LARGE SCALE GENOMIC DNA]</scope>
    <source>
        <strain evidence="6 7">ErCicuneomaculata</strain>
    </source>
</reference>
<dbReference type="NCBIfam" id="TIGR03300">
    <property type="entry name" value="assembly_YfgL"/>
    <property type="match status" value="1"/>
</dbReference>
<evidence type="ECO:0000313" key="7">
    <source>
        <dbReference type="Proteomes" id="UP000294412"/>
    </source>
</evidence>
<keyword evidence="4" id="KW-0564">Palmitate</keyword>
<dbReference type="GO" id="GO:0051205">
    <property type="term" value="P:protein insertion into membrane"/>
    <property type="evidence" value="ECO:0007669"/>
    <property type="project" value="UniProtKB-UniRule"/>
</dbReference>
<name>A0A451D1Q8_9GAMM</name>
<dbReference type="AlphaFoldDB" id="A0A451D1Q8"/>
<sequence precursor="true">MEFHKIFFTNLTLLTLLSGCSCVSKMDHFHIESIQKTTHNQLKYVKNWHQTINNRKLYSDTKLRPVFFDNIIYSANQNGIITALNTINGKEQWKINLSESINVFSKKTPTFLSGGLTINDSYLYIGTEDATVFAINLRDGSIAWKTTVMGEVLSYPEVSDNLVLVHTGNGILQALNQFNGVVQWSINLDDNTPEFTLHGQSSPSATSGIVIVGGDNGKVSAIMINQGKLIWQQNIAKQKTIPKGINKLSDVDVKPLVINGVVYAVAYNGNLAALDLQSGRVLWNRNIGSIHNMILNINHLFLVDQDDKLIAININNGTNIWQQNYLLNRHLTSPVWYRNNLVVGDAKGYLYWINPNNGQLVYAQKVDDAGFQTSPIVDKNNLFLITQSKSGQVHMMMR</sequence>
<dbReference type="InterPro" id="IPR002372">
    <property type="entry name" value="PQQ_rpt_dom"/>
</dbReference>
<dbReference type="OrthoDB" id="5173551at2"/>
<dbReference type="NCBIfam" id="NF008351">
    <property type="entry name" value="PRK11138.1"/>
    <property type="match status" value="1"/>
</dbReference>
<protein>
    <recommendedName>
        <fullName evidence="4">Outer membrane protein assembly factor BamB</fullName>
    </recommendedName>
</protein>
<dbReference type="SMART" id="SM00564">
    <property type="entry name" value="PQQ"/>
    <property type="match status" value="7"/>
</dbReference>
<dbReference type="InterPro" id="IPR018391">
    <property type="entry name" value="PQQ_b-propeller_rpt"/>
</dbReference>
<gene>
    <name evidence="4 6" type="primary">bamB</name>
    <name evidence="6" type="ORF">ERCICUMA2628_109</name>
</gene>
<feature type="domain" description="Pyrrolo-quinoline quinone repeat" evidence="5">
    <location>
        <begin position="78"/>
        <end position="323"/>
    </location>
</feature>
<dbReference type="Gene3D" id="2.130.10.10">
    <property type="entry name" value="YVTN repeat-like/Quinoprotein amine dehydrogenase"/>
    <property type="match status" value="1"/>
</dbReference>
<dbReference type="GO" id="GO:0009279">
    <property type="term" value="C:cell outer membrane"/>
    <property type="evidence" value="ECO:0007669"/>
    <property type="project" value="UniProtKB-SubCell"/>
</dbReference>
<evidence type="ECO:0000256" key="1">
    <source>
        <dbReference type="ARBA" id="ARBA00022729"/>
    </source>
</evidence>
<organism evidence="6 7">
    <name type="scientific">Candidatus Erwinia haradaeae</name>
    <dbReference type="NCBI Taxonomy" id="1922217"/>
    <lineage>
        <taxon>Bacteria</taxon>
        <taxon>Pseudomonadati</taxon>
        <taxon>Pseudomonadota</taxon>
        <taxon>Gammaproteobacteria</taxon>
        <taxon>Enterobacterales</taxon>
        <taxon>Erwiniaceae</taxon>
        <taxon>Erwinia</taxon>
    </lineage>
</organism>
<dbReference type="PANTHER" id="PTHR34512">
    <property type="entry name" value="CELL SURFACE PROTEIN"/>
    <property type="match status" value="1"/>
</dbReference>
<dbReference type="PANTHER" id="PTHR34512:SF30">
    <property type="entry name" value="OUTER MEMBRANE PROTEIN ASSEMBLY FACTOR BAMB"/>
    <property type="match status" value="1"/>
</dbReference>
<evidence type="ECO:0000313" key="6">
    <source>
        <dbReference type="EMBL" id="VFP79558.1"/>
    </source>
</evidence>
<dbReference type="HAMAP" id="MF_00923">
    <property type="entry name" value="OM_assembly_BamB"/>
    <property type="match status" value="1"/>
</dbReference>
<keyword evidence="1 4" id="KW-0732">Signal</keyword>
<dbReference type="InterPro" id="IPR015943">
    <property type="entry name" value="WD40/YVTN_repeat-like_dom_sf"/>
</dbReference>
<dbReference type="PROSITE" id="PS51257">
    <property type="entry name" value="PROKAR_LIPOPROTEIN"/>
    <property type="match status" value="1"/>
</dbReference>
<dbReference type="SUPFAM" id="SSF50998">
    <property type="entry name" value="Quinoprotein alcohol dehydrogenase-like"/>
    <property type="match status" value="1"/>
</dbReference>
<evidence type="ECO:0000259" key="5">
    <source>
        <dbReference type="Pfam" id="PF13360"/>
    </source>
</evidence>
<dbReference type="EMBL" id="LR217703">
    <property type="protein sequence ID" value="VFP79558.1"/>
    <property type="molecule type" value="Genomic_DNA"/>
</dbReference>
<comment type="function">
    <text evidence="4">Part of the outer membrane protein assembly complex, which is involved in assembly and insertion of beta-barrel proteins into the outer membrane.</text>
</comment>
<keyword evidence="4" id="KW-0449">Lipoprotein</keyword>
<evidence type="ECO:0000256" key="3">
    <source>
        <dbReference type="ARBA" id="ARBA00023237"/>
    </source>
</evidence>
<comment type="subcellular location">
    <subcellularLocation>
        <location evidence="4">Cell outer membrane</location>
        <topology evidence="4">Lipid-anchor</topology>
    </subcellularLocation>
</comment>
<dbReference type="GO" id="GO:0043165">
    <property type="term" value="P:Gram-negative-bacterium-type cell outer membrane assembly"/>
    <property type="evidence" value="ECO:0007669"/>
    <property type="project" value="UniProtKB-UniRule"/>
</dbReference>
<evidence type="ECO:0000256" key="4">
    <source>
        <dbReference type="HAMAP-Rule" id="MF_00923"/>
    </source>
</evidence>
<dbReference type="Pfam" id="PF13360">
    <property type="entry name" value="PQQ_2"/>
    <property type="match status" value="1"/>
</dbReference>
<keyword evidence="3 4" id="KW-0998">Cell outer membrane</keyword>
<accession>A0A451D1Q8</accession>